<dbReference type="STRING" id="192814.GCA_900166575_02733"/>
<sequence>MNQTFEQIKNDHRIYIGSEYEERIDYRVADLIQDRVALRELLKRQEKGIEAPSFSLAGLLFGKMYSVLAMGFFEMMVVHGVILDLDPARVGIECEEKNRMNYIVPAEAALPMDEVSDEKKKELVRTFIIDHVQPLFQNVAQTSRCKSTHMRSIVSHNLHQRYCALLKERPEEKETIDQLFRWLTSNELFRENYRNPLQFKFRYYTSDAGKETYVRRHCCMKYMLHDANKAKCCATCPLIADEERDEKL</sequence>
<organism evidence="1 2">
    <name type="scientific">Halobacillus salinus</name>
    <dbReference type="NCBI Taxonomy" id="192814"/>
    <lineage>
        <taxon>Bacteria</taxon>
        <taxon>Bacillati</taxon>
        <taxon>Bacillota</taxon>
        <taxon>Bacilli</taxon>
        <taxon>Bacillales</taxon>
        <taxon>Bacillaceae</taxon>
        <taxon>Halobacillus</taxon>
    </lineage>
</organism>
<comment type="caution">
    <text evidence="1">The sequence shown here is derived from an EMBL/GenBank/DDBJ whole genome shotgun (WGS) entry which is preliminary data.</text>
</comment>
<dbReference type="AlphaFoldDB" id="A0A4Z0H1H7"/>
<proteinExistence type="predicted"/>
<gene>
    <name evidence="1" type="ORF">E4663_12210</name>
</gene>
<dbReference type="Proteomes" id="UP000297982">
    <property type="component" value="Unassembled WGS sequence"/>
</dbReference>
<dbReference type="EMBL" id="SRJC01000002">
    <property type="protein sequence ID" value="TGB02907.1"/>
    <property type="molecule type" value="Genomic_DNA"/>
</dbReference>
<evidence type="ECO:0000313" key="2">
    <source>
        <dbReference type="Proteomes" id="UP000297982"/>
    </source>
</evidence>
<evidence type="ECO:0000313" key="1">
    <source>
        <dbReference type="EMBL" id="TGB02907.1"/>
    </source>
</evidence>
<reference evidence="1 2" key="1">
    <citation type="journal article" date="2003" name="Int. J. Syst. Evol. Microbiol.">
        <title>Halobacillus salinus sp. nov., isolated from a salt lake on the coast of the East Sea in Korea.</title>
        <authorList>
            <person name="Yoon J.H."/>
            <person name="Kang K.H."/>
            <person name="Park Y.H."/>
        </authorList>
    </citation>
    <scope>NUCLEOTIDE SEQUENCE [LARGE SCALE GENOMIC DNA]</scope>
    <source>
        <strain evidence="1 2">HSL-3</strain>
    </source>
</reference>
<accession>A0A4Z0H1H7</accession>
<name>A0A4Z0H1H7_9BACI</name>
<protein>
    <recommendedName>
        <fullName evidence="3">Aerobactin siderophore biosynthesis IucA/IucC-like C-terminal domain-containing protein</fullName>
    </recommendedName>
</protein>
<dbReference type="RefSeq" id="WP_135327820.1">
    <property type="nucleotide sequence ID" value="NZ_SRJC01000002.1"/>
</dbReference>
<keyword evidence="2" id="KW-1185">Reference proteome</keyword>
<evidence type="ECO:0008006" key="3">
    <source>
        <dbReference type="Google" id="ProtNLM"/>
    </source>
</evidence>